<evidence type="ECO:0000256" key="8">
    <source>
        <dbReference type="ARBA" id="ARBA00050875"/>
    </source>
</evidence>
<dbReference type="OrthoDB" id="15433at2759"/>
<evidence type="ECO:0000256" key="1">
    <source>
        <dbReference type="ARBA" id="ARBA00022516"/>
    </source>
</evidence>
<dbReference type="HAMAP" id="MF_00101">
    <property type="entry name" value="AcpS"/>
    <property type="match status" value="1"/>
</dbReference>
<dbReference type="Pfam" id="PF01648">
    <property type="entry name" value="ACPS"/>
    <property type="match status" value="1"/>
</dbReference>
<dbReference type="AlphaFoldDB" id="A0A8J4PQA2"/>
<dbReference type="NCBIfam" id="TIGR00516">
    <property type="entry name" value="acpS"/>
    <property type="match status" value="1"/>
</dbReference>
<keyword evidence="2" id="KW-0808">Transferase</keyword>
<feature type="domain" description="4'-phosphopantetheinyl transferase" evidence="9">
    <location>
        <begin position="7"/>
        <end position="111"/>
    </location>
</feature>
<evidence type="ECO:0000256" key="4">
    <source>
        <dbReference type="ARBA" id="ARBA00022832"/>
    </source>
</evidence>
<dbReference type="GO" id="GO:0008897">
    <property type="term" value="F:holo-[acyl-carrier-protein] synthase activity"/>
    <property type="evidence" value="ECO:0007669"/>
    <property type="project" value="UniProtKB-EC"/>
</dbReference>
<dbReference type="NCBIfam" id="TIGR00556">
    <property type="entry name" value="pantethn_trn"/>
    <property type="match status" value="1"/>
</dbReference>
<dbReference type="InterPro" id="IPR037143">
    <property type="entry name" value="4-PPantetheinyl_Trfase_dom_sf"/>
</dbReference>
<evidence type="ECO:0000256" key="3">
    <source>
        <dbReference type="ARBA" id="ARBA00022723"/>
    </source>
</evidence>
<sequence>MTSRIYGIGNDIVKVSRLKSSFERHGDKFLKRAFHDDEIVVFKQIFNENNDRAFQFLGGRWAAKESIYKALGNQERSKLNFQNIRIFNHTNGKPYVDLLDPTNQYFRELGIDTIHLAISHEDEYAISNVILETTLDKLDK</sequence>
<organism evidence="10 11">
    <name type="scientific">Polysphondylium violaceum</name>
    <dbReference type="NCBI Taxonomy" id="133409"/>
    <lineage>
        <taxon>Eukaryota</taxon>
        <taxon>Amoebozoa</taxon>
        <taxon>Evosea</taxon>
        <taxon>Eumycetozoa</taxon>
        <taxon>Dictyostelia</taxon>
        <taxon>Dictyosteliales</taxon>
        <taxon>Dictyosteliaceae</taxon>
        <taxon>Polysphondylium</taxon>
    </lineage>
</organism>
<dbReference type="InterPro" id="IPR002582">
    <property type="entry name" value="ACPS"/>
</dbReference>
<reference evidence="10" key="1">
    <citation type="submission" date="2020-01" db="EMBL/GenBank/DDBJ databases">
        <title>Development of genomics and gene disruption for Polysphondylium violaceum indicates a role for the polyketide synthase stlB in stalk morphogenesis.</title>
        <authorList>
            <person name="Narita B."/>
            <person name="Kawabe Y."/>
            <person name="Kin K."/>
            <person name="Saito T."/>
            <person name="Gibbs R."/>
            <person name="Kuspa A."/>
            <person name="Muzny D."/>
            <person name="Queller D."/>
            <person name="Richards S."/>
            <person name="Strassman J."/>
            <person name="Sucgang R."/>
            <person name="Worley K."/>
            <person name="Schaap P."/>
        </authorList>
    </citation>
    <scope>NUCLEOTIDE SEQUENCE</scope>
    <source>
        <strain evidence="10">QSvi11</strain>
    </source>
</reference>
<dbReference type="EMBL" id="AJWJ01000434">
    <property type="protein sequence ID" value="KAF2070896.1"/>
    <property type="molecule type" value="Genomic_DNA"/>
</dbReference>
<evidence type="ECO:0000256" key="2">
    <source>
        <dbReference type="ARBA" id="ARBA00022679"/>
    </source>
</evidence>
<evidence type="ECO:0000256" key="7">
    <source>
        <dbReference type="ARBA" id="ARBA00023160"/>
    </source>
</evidence>
<dbReference type="SUPFAM" id="SSF56214">
    <property type="entry name" value="4'-phosphopantetheinyl transferase"/>
    <property type="match status" value="1"/>
</dbReference>
<keyword evidence="4" id="KW-0276">Fatty acid metabolism</keyword>
<evidence type="ECO:0000313" key="11">
    <source>
        <dbReference type="Proteomes" id="UP000695562"/>
    </source>
</evidence>
<protein>
    <recommendedName>
        <fullName evidence="9">4'-phosphopantetheinyl transferase domain-containing protein</fullName>
    </recommendedName>
</protein>
<proteinExistence type="inferred from homology"/>
<evidence type="ECO:0000256" key="6">
    <source>
        <dbReference type="ARBA" id="ARBA00023098"/>
    </source>
</evidence>
<dbReference type="GO" id="GO:0000287">
    <property type="term" value="F:magnesium ion binding"/>
    <property type="evidence" value="ECO:0007669"/>
    <property type="project" value="InterPro"/>
</dbReference>
<name>A0A8J4PQA2_9MYCE</name>
<comment type="caution">
    <text evidence="10">The sequence shown here is derived from an EMBL/GenBank/DDBJ whole genome shotgun (WGS) entry which is preliminary data.</text>
</comment>
<accession>A0A8J4PQA2</accession>
<dbReference type="InterPro" id="IPR008278">
    <property type="entry name" value="4-PPantetheinyl_Trfase_dom"/>
</dbReference>
<dbReference type="Proteomes" id="UP000695562">
    <property type="component" value="Unassembled WGS sequence"/>
</dbReference>
<keyword evidence="7" id="KW-0275">Fatty acid biosynthesis</keyword>
<evidence type="ECO:0000256" key="5">
    <source>
        <dbReference type="ARBA" id="ARBA00022842"/>
    </source>
</evidence>
<keyword evidence="5" id="KW-0460">Magnesium</keyword>
<keyword evidence="3" id="KW-0479">Metal-binding</keyword>
<dbReference type="Gene3D" id="3.90.470.20">
    <property type="entry name" value="4'-phosphopantetheinyl transferase domain"/>
    <property type="match status" value="1"/>
</dbReference>
<keyword evidence="1" id="KW-0444">Lipid biosynthesis</keyword>
<keyword evidence="11" id="KW-1185">Reference proteome</keyword>
<dbReference type="GO" id="GO:0006633">
    <property type="term" value="P:fatty acid biosynthetic process"/>
    <property type="evidence" value="ECO:0007669"/>
    <property type="project" value="UniProtKB-KW"/>
</dbReference>
<keyword evidence="6" id="KW-0443">Lipid metabolism</keyword>
<evidence type="ECO:0000259" key="9">
    <source>
        <dbReference type="Pfam" id="PF01648"/>
    </source>
</evidence>
<gene>
    <name evidence="10" type="ORF">CYY_007779</name>
</gene>
<comment type="catalytic activity">
    <reaction evidence="8">
        <text>apo-[ACP] + CoA = holo-[ACP] + adenosine 3',5'-bisphosphate + H(+)</text>
        <dbReference type="Rhea" id="RHEA:12068"/>
        <dbReference type="Rhea" id="RHEA-COMP:9685"/>
        <dbReference type="Rhea" id="RHEA-COMP:9690"/>
        <dbReference type="ChEBI" id="CHEBI:15378"/>
        <dbReference type="ChEBI" id="CHEBI:29999"/>
        <dbReference type="ChEBI" id="CHEBI:57287"/>
        <dbReference type="ChEBI" id="CHEBI:58343"/>
        <dbReference type="ChEBI" id="CHEBI:64479"/>
        <dbReference type="EC" id="2.7.8.7"/>
    </reaction>
</comment>
<dbReference type="InterPro" id="IPR004568">
    <property type="entry name" value="Ppantetheine-prot_Trfase_dom"/>
</dbReference>
<evidence type="ECO:0000313" key="10">
    <source>
        <dbReference type="EMBL" id="KAF2070896.1"/>
    </source>
</evidence>
<dbReference type="FunFam" id="3.90.470.20:FF:000001">
    <property type="entry name" value="Holo-[acyl-carrier-protein] synthase"/>
    <property type="match status" value="1"/>
</dbReference>